<dbReference type="GO" id="GO:0016798">
    <property type="term" value="F:hydrolase activity, acting on glycosyl bonds"/>
    <property type="evidence" value="ECO:0007669"/>
    <property type="project" value="UniProtKB-KW"/>
</dbReference>
<keyword evidence="2" id="KW-0326">Glycosidase</keyword>
<dbReference type="InterPro" id="IPR053169">
    <property type="entry name" value="MUG_Protein"/>
</dbReference>
<proteinExistence type="predicted"/>
<protein>
    <submittedName>
        <fullName evidence="2">Six-hairpin glycosidase</fullName>
    </submittedName>
</protein>
<feature type="signal peptide" evidence="1">
    <location>
        <begin position="1"/>
        <end position="19"/>
    </location>
</feature>
<dbReference type="PANTHER" id="PTHR47791">
    <property type="entry name" value="MEIOTICALLY UP-REGULATED GENE 191 PROTEIN"/>
    <property type="match status" value="1"/>
</dbReference>
<dbReference type="OrthoDB" id="9984024at2759"/>
<organism evidence="2 3">
    <name type="scientific">Byssothecium circinans</name>
    <dbReference type="NCBI Taxonomy" id="147558"/>
    <lineage>
        <taxon>Eukaryota</taxon>
        <taxon>Fungi</taxon>
        <taxon>Dikarya</taxon>
        <taxon>Ascomycota</taxon>
        <taxon>Pezizomycotina</taxon>
        <taxon>Dothideomycetes</taxon>
        <taxon>Pleosporomycetidae</taxon>
        <taxon>Pleosporales</taxon>
        <taxon>Massarineae</taxon>
        <taxon>Massarinaceae</taxon>
        <taxon>Byssothecium</taxon>
    </lineage>
</organism>
<dbReference type="Pfam" id="PF03663">
    <property type="entry name" value="Glyco_hydro_76"/>
    <property type="match status" value="1"/>
</dbReference>
<sequence>MKYTVALLPLLSLASAASASTYSDNANAAINLLQSKYYNTATGLWKGAKTDLWWQSGNIVEMLARFGQIDAAFKPTAINIIANTYSKAPNRQGAKNWLNDYYDDMGWWALGWIASYDLTNDKKYLDTAKYIFEDMTGGWTTPCGGGIWWDKKKTSTNAIANALFFSVAAHLANRVPANEKENYVRWAQMDWDWFKKSGMINGDNLINDGLTLATCKNDGKTTFTYNQGVILGALSEMAKAKSDGGFINHASALTKGSFAKLASSGILTEPVGGTLGEQGAMFKGAYIRGLASLNSNVHEPKYADFLKKNADSVWSKARNAEGLFSDKWQGGSTNVNPTTHASGIDALVAAAAAV</sequence>
<feature type="chain" id="PRO_5025612007" evidence="1">
    <location>
        <begin position="20"/>
        <end position="354"/>
    </location>
</feature>
<dbReference type="GO" id="GO:0005975">
    <property type="term" value="P:carbohydrate metabolic process"/>
    <property type="evidence" value="ECO:0007669"/>
    <property type="project" value="InterPro"/>
</dbReference>
<dbReference type="InterPro" id="IPR008928">
    <property type="entry name" value="6-hairpin_glycosidase_sf"/>
</dbReference>
<name>A0A6A5UP81_9PLEO</name>
<keyword evidence="2" id="KW-0378">Hydrolase</keyword>
<dbReference type="EMBL" id="ML976978">
    <property type="protein sequence ID" value="KAF1962877.1"/>
    <property type="molecule type" value="Genomic_DNA"/>
</dbReference>
<keyword evidence="1" id="KW-0732">Signal</keyword>
<dbReference type="InterPro" id="IPR005198">
    <property type="entry name" value="Glyco_hydro_76"/>
</dbReference>
<evidence type="ECO:0000313" key="3">
    <source>
        <dbReference type="Proteomes" id="UP000800035"/>
    </source>
</evidence>
<evidence type="ECO:0000256" key="1">
    <source>
        <dbReference type="SAM" id="SignalP"/>
    </source>
</evidence>
<dbReference type="Proteomes" id="UP000800035">
    <property type="component" value="Unassembled WGS sequence"/>
</dbReference>
<dbReference type="SUPFAM" id="SSF48208">
    <property type="entry name" value="Six-hairpin glycosidases"/>
    <property type="match status" value="1"/>
</dbReference>
<accession>A0A6A5UP81</accession>
<dbReference type="AlphaFoldDB" id="A0A6A5UP81"/>
<reference evidence="2" key="1">
    <citation type="journal article" date="2020" name="Stud. Mycol.">
        <title>101 Dothideomycetes genomes: a test case for predicting lifestyles and emergence of pathogens.</title>
        <authorList>
            <person name="Haridas S."/>
            <person name="Albert R."/>
            <person name="Binder M."/>
            <person name="Bloem J."/>
            <person name="Labutti K."/>
            <person name="Salamov A."/>
            <person name="Andreopoulos B."/>
            <person name="Baker S."/>
            <person name="Barry K."/>
            <person name="Bills G."/>
            <person name="Bluhm B."/>
            <person name="Cannon C."/>
            <person name="Castanera R."/>
            <person name="Culley D."/>
            <person name="Daum C."/>
            <person name="Ezra D."/>
            <person name="Gonzalez J."/>
            <person name="Henrissat B."/>
            <person name="Kuo A."/>
            <person name="Liang C."/>
            <person name="Lipzen A."/>
            <person name="Lutzoni F."/>
            <person name="Magnuson J."/>
            <person name="Mondo S."/>
            <person name="Nolan M."/>
            <person name="Ohm R."/>
            <person name="Pangilinan J."/>
            <person name="Park H.-J."/>
            <person name="Ramirez L."/>
            <person name="Alfaro M."/>
            <person name="Sun H."/>
            <person name="Tritt A."/>
            <person name="Yoshinaga Y."/>
            <person name="Zwiers L.-H."/>
            <person name="Turgeon B."/>
            <person name="Goodwin S."/>
            <person name="Spatafora J."/>
            <person name="Crous P."/>
            <person name="Grigoriev I."/>
        </authorList>
    </citation>
    <scope>NUCLEOTIDE SEQUENCE</scope>
    <source>
        <strain evidence="2">CBS 675.92</strain>
    </source>
</reference>
<gene>
    <name evidence="2" type="ORF">CC80DRAFT_434163</name>
</gene>
<evidence type="ECO:0000313" key="2">
    <source>
        <dbReference type="EMBL" id="KAF1962877.1"/>
    </source>
</evidence>
<dbReference type="Gene3D" id="1.50.10.20">
    <property type="match status" value="1"/>
</dbReference>
<keyword evidence="3" id="KW-1185">Reference proteome</keyword>
<dbReference type="PANTHER" id="PTHR47791:SF1">
    <property type="entry name" value="ENDO MANNANASE, GH76 FAMILY (EUROFUNG)"/>
    <property type="match status" value="1"/>
</dbReference>